<dbReference type="Proteomes" id="UP001164539">
    <property type="component" value="Chromosome 8"/>
</dbReference>
<gene>
    <name evidence="1" type="ORF">OWV82_014181</name>
</gene>
<accession>A0ACC1XK50</accession>
<protein>
    <submittedName>
        <fullName evidence="1">WD-repeat protein</fullName>
    </submittedName>
</protein>
<keyword evidence="2" id="KW-1185">Reference proteome</keyword>
<dbReference type="EMBL" id="CM051401">
    <property type="protein sequence ID" value="KAJ4711834.1"/>
    <property type="molecule type" value="Genomic_DNA"/>
</dbReference>
<evidence type="ECO:0000313" key="1">
    <source>
        <dbReference type="EMBL" id="KAJ4711834.1"/>
    </source>
</evidence>
<proteinExistence type="predicted"/>
<comment type="caution">
    <text evidence="1">The sequence shown here is derived from an EMBL/GenBank/DDBJ whole genome shotgun (WGS) entry which is preliminary data.</text>
</comment>
<evidence type="ECO:0000313" key="2">
    <source>
        <dbReference type="Proteomes" id="UP001164539"/>
    </source>
</evidence>
<reference evidence="1 2" key="1">
    <citation type="journal article" date="2023" name="Science">
        <title>Complex scaffold remodeling in plant triterpene biosynthesis.</title>
        <authorList>
            <person name="De La Pena R."/>
            <person name="Hodgson H."/>
            <person name="Liu J.C."/>
            <person name="Stephenson M.J."/>
            <person name="Martin A.C."/>
            <person name="Owen C."/>
            <person name="Harkess A."/>
            <person name="Leebens-Mack J."/>
            <person name="Jimenez L.E."/>
            <person name="Osbourn A."/>
            <person name="Sattely E.S."/>
        </authorList>
    </citation>
    <scope>NUCLEOTIDE SEQUENCE [LARGE SCALE GENOMIC DNA]</scope>
    <source>
        <strain evidence="2">cv. JPN11</strain>
        <tissue evidence="1">Leaf</tissue>
    </source>
</reference>
<name>A0ACC1XK50_MELAZ</name>
<sequence>MAGGYIKEEEDQFFDTREEISSVSDRDSGCSEGCSSSVELVNSVSAYSKYEIWTKYPESVYERRRKFLKLMGLSLDRNLMDTEDSDDVSYDNIQLDIDRVTENSGAVLRTSGLRDGIYFRQSSFSSKICEAQDLSENIALEDNFAHGIKNSDKGRELAVGNNVQDVIQNRLRESGSSRSVSFDEFVGTSGSSSPWVQRLLGRGDDGPTDLVDGKRKVKRGWLKKLGAVARIIDRQGSASSKTGDHELTLGARMRRVRVHPLKKRSKELSSLYTGQEFLAHEGSILTMKFSLDGQYLASGGEDGTVRVWKVIEDEKLDRFDIQDVDPSCLYFTINHLSQLTPFDLDKEKVDKTKNFRKSSDSTCVILPPKVFRLLEQPLHEFQGHSSEVLDLSWSKNGFLLSSSADKTVRLWQVGCNRCLRVFSHNNYVTCVAFNPVDDNYFISGSIDGKVRIWEVRRCRVVDYTDIREIVSAVCYRPDGKGGIVGSMIGNCRFYDIIDNQLHQHTQVCLQGKKKLPGKRITGFQFSPSDPSKVIVTSADSLVRVLSGADVICKFKASGYRVAGSQMFATFTADGKHVVSASEDSNIYIWNYTNQDKSSSRGKSISSCESFLSSNASIAVPWFGMETMLGTLPSPTLGSDMQRNDLKNGQKHHNLDGESDQNTPHSPSDCFSHARGFLLEYVTRGAATWPEEKLPDASPKAVSPLCKSKLKLLKSACQSILSSPHSWGLVIVTASWDGRIRTYLNYGLPIRI</sequence>
<organism evidence="1 2">
    <name type="scientific">Melia azedarach</name>
    <name type="common">Chinaberry tree</name>
    <dbReference type="NCBI Taxonomy" id="155640"/>
    <lineage>
        <taxon>Eukaryota</taxon>
        <taxon>Viridiplantae</taxon>
        <taxon>Streptophyta</taxon>
        <taxon>Embryophyta</taxon>
        <taxon>Tracheophyta</taxon>
        <taxon>Spermatophyta</taxon>
        <taxon>Magnoliopsida</taxon>
        <taxon>eudicotyledons</taxon>
        <taxon>Gunneridae</taxon>
        <taxon>Pentapetalae</taxon>
        <taxon>rosids</taxon>
        <taxon>malvids</taxon>
        <taxon>Sapindales</taxon>
        <taxon>Meliaceae</taxon>
        <taxon>Melia</taxon>
    </lineage>
</organism>